<reference evidence="9" key="1">
    <citation type="submission" date="2025-08" db="UniProtKB">
        <authorList>
            <consortium name="RefSeq"/>
        </authorList>
    </citation>
    <scope>IDENTIFICATION</scope>
    <source>
        <tissue evidence="9">Leaves</tissue>
    </source>
</reference>
<dbReference type="Pfam" id="PF00067">
    <property type="entry name" value="p450"/>
    <property type="match status" value="1"/>
</dbReference>
<dbReference type="PANTHER" id="PTHR24286:SF366">
    <property type="entry name" value="BETA-AMYRIN 28-OXIDASE"/>
    <property type="match status" value="1"/>
</dbReference>
<dbReference type="CDD" id="cd11043">
    <property type="entry name" value="CYP90-like"/>
    <property type="match status" value="1"/>
</dbReference>
<keyword evidence="4" id="KW-1133">Transmembrane helix</keyword>
<keyword evidence="3 7" id="KW-0479">Metal-binding</keyword>
<evidence type="ECO:0000256" key="4">
    <source>
        <dbReference type="ARBA" id="ARBA00022989"/>
    </source>
</evidence>
<evidence type="ECO:0000256" key="3">
    <source>
        <dbReference type="ARBA" id="ARBA00022723"/>
    </source>
</evidence>
<evidence type="ECO:0000256" key="2">
    <source>
        <dbReference type="ARBA" id="ARBA00022692"/>
    </source>
</evidence>
<keyword evidence="8" id="KW-1185">Reference proteome</keyword>
<protein>
    <submittedName>
        <fullName evidence="9">Dammarenediol 12-hydroxylase-like isoform X1</fullName>
    </submittedName>
</protein>
<keyword evidence="4" id="KW-0472">Membrane</keyword>
<dbReference type="Proteomes" id="UP001652660">
    <property type="component" value="Chromosome 10e"/>
</dbReference>
<dbReference type="InterPro" id="IPR017972">
    <property type="entry name" value="Cyt_P450_CS"/>
</dbReference>
<organism evidence="8 9">
    <name type="scientific">Coffea arabica</name>
    <name type="common">Arabian coffee</name>
    <dbReference type="NCBI Taxonomy" id="13443"/>
    <lineage>
        <taxon>Eukaryota</taxon>
        <taxon>Viridiplantae</taxon>
        <taxon>Streptophyta</taxon>
        <taxon>Embryophyta</taxon>
        <taxon>Tracheophyta</taxon>
        <taxon>Spermatophyta</taxon>
        <taxon>Magnoliopsida</taxon>
        <taxon>eudicotyledons</taxon>
        <taxon>Gunneridae</taxon>
        <taxon>Pentapetalae</taxon>
        <taxon>asterids</taxon>
        <taxon>lamiids</taxon>
        <taxon>Gentianales</taxon>
        <taxon>Rubiaceae</taxon>
        <taxon>Ixoroideae</taxon>
        <taxon>Gardenieae complex</taxon>
        <taxon>Bertiereae - Coffeeae clade</taxon>
        <taxon>Coffeeae</taxon>
        <taxon>Coffea</taxon>
    </lineage>
</organism>
<evidence type="ECO:0000313" key="8">
    <source>
        <dbReference type="Proteomes" id="UP001652660"/>
    </source>
</evidence>
<dbReference type="RefSeq" id="XP_071922715.1">
    <property type="nucleotide sequence ID" value="XM_072066614.1"/>
</dbReference>
<keyword evidence="7" id="KW-0349">Heme</keyword>
<keyword evidence="6 7" id="KW-0408">Iron</keyword>
<keyword evidence="5 7" id="KW-0560">Oxidoreductase</keyword>
<evidence type="ECO:0000256" key="5">
    <source>
        <dbReference type="ARBA" id="ARBA00023002"/>
    </source>
</evidence>
<name>A0ABM4VT56_COFAR</name>
<evidence type="ECO:0000256" key="7">
    <source>
        <dbReference type="RuleBase" id="RU000461"/>
    </source>
</evidence>
<dbReference type="Gene3D" id="1.10.630.10">
    <property type="entry name" value="Cytochrome P450"/>
    <property type="match status" value="1"/>
</dbReference>
<keyword evidence="2" id="KW-0812">Transmembrane</keyword>
<dbReference type="GeneID" id="113713029"/>
<accession>A0ABM4VT56</accession>
<evidence type="ECO:0000256" key="6">
    <source>
        <dbReference type="ARBA" id="ARBA00023004"/>
    </source>
</evidence>
<dbReference type="InterPro" id="IPR002401">
    <property type="entry name" value="Cyt_P450_E_grp-I"/>
</dbReference>
<dbReference type="InterPro" id="IPR036396">
    <property type="entry name" value="Cyt_P450_sf"/>
</dbReference>
<dbReference type="PANTHER" id="PTHR24286">
    <property type="entry name" value="CYTOCHROME P450 26"/>
    <property type="match status" value="1"/>
</dbReference>
<dbReference type="InterPro" id="IPR001128">
    <property type="entry name" value="Cyt_P450"/>
</dbReference>
<evidence type="ECO:0000313" key="9">
    <source>
        <dbReference type="RefSeq" id="XP_071922715.1"/>
    </source>
</evidence>
<comment type="subcellular location">
    <subcellularLocation>
        <location evidence="1">Membrane</location>
        <topology evidence="1">Single-pass membrane protein</topology>
    </subcellularLocation>
</comment>
<sequence length="496" mass="56717">MMGLSYSLLFLLFLVPFAYLCFPKLWLRKKLAIANSNSSCQNQRLPPGRTGWPLLGESLEYFTKIRQGVPYQFVKDRMNKYSSKVFRTSLIGQPMVILCSAEGNKFLFSNERKLVQVWWPSTMDKIFPKSDHRPSSEHSNRLRKLLPFILKTDVLREYVGIMDAVMKKHLQTEWNCEEVNVGEKAKKYLLTLACNIFLGLDDPEKIDELAKGTEDVGTGIHSMPFNLQGTALNRAIKASKLMRKEVEALIRQRRSDVSEYGPSSAKDFVSHMVLARDDNGQLLSDGDIASHLVGLVQAGYTTIHSTITIIMKYLSELPDIYTSVLKASIPLFPTEQKEIAIIKEQNGRLSWEDLRKMKHTWDVALEVLRIYTPGTGSFREAITDFVFDGYTIPRGSKIHWIFDVTHKNPEYFHDPEKFDPSRFQGDGMAPFTFVPFGGGARMCPGNEYARVSILIFLHNAVTHFRWKKLIPDEEVLHYPVPRPAQGLPIRLYPHQP</sequence>
<proteinExistence type="inferred from homology"/>
<dbReference type="PRINTS" id="PR00463">
    <property type="entry name" value="EP450I"/>
</dbReference>
<evidence type="ECO:0000256" key="1">
    <source>
        <dbReference type="ARBA" id="ARBA00004167"/>
    </source>
</evidence>
<keyword evidence="7" id="KW-0503">Monooxygenase</keyword>
<dbReference type="PROSITE" id="PS00086">
    <property type="entry name" value="CYTOCHROME_P450"/>
    <property type="match status" value="1"/>
</dbReference>
<dbReference type="SUPFAM" id="SSF48264">
    <property type="entry name" value="Cytochrome P450"/>
    <property type="match status" value="1"/>
</dbReference>
<gene>
    <name evidence="9" type="primary">LOC113713029</name>
</gene>
<comment type="similarity">
    <text evidence="7">Belongs to the cytochrome P450 family.</text>
</comment>